<dbReference type="KEGG" id="lbc:LACBIDRAFT_336281"/>
<reference evidence="1 2" key="1">
    <citation type="journal article" date="2008" name="Nature">
        <title>The genome of Laccaria bicolor provides insights into mycorrhizal symbiosis.</title>
        <authorList>
            <person name="Martin F."/>
            <person name="Aerts A."/>
            <person name="Ahren D."/>
            <person name="Brun A."/>
            <person name="Danchin E.G.J."/>
            <person name="Duchaussoy F."/>
            <person name="Gibon J."/>
            <person name="Kohler A."/>
            <person name="Lindquist E."/>
            <person name="Pereda V."/>
            <person name="Salamov A."/>
            <person name="Shapiro H.J."/>
            <person name="Wuyts J."/>
            <person name="Blaudez D."/>
            <person name="Buee M."/>
            <person name="Brokstein P."/>
            <person name="Canbaeck B."/>
            <person name="Cohen D."/>
            <person name="Courty P.E."/>
            <person name="Coutinho P.M."/>
            <person name="Delaruelle C."/>
            <person name="Detter J.C."/>
            <person name="Deveau A."/>
            <person name="DiFazio S."/>
            <person name="Duplessis S."/>
            <person name="Fraissinet-Tachet L."/>
            <person name="Lucic E."/>
            <person name="Frey-Klett P."/>
            <person name="Fourrey C."/>
            <person name="Feussner I."/>
            <person name="Gay G."/>
            <person name="Grimwood J."/>
            <person name="Hoegger P.J."/>
            <person name="Jain P."/>
            <person name="Kilaru S."/>
            <person name="Labbe J."/>
            <person name="Lin Y.C."/>
            <person name="Legue V."/>
            <person name="Le Tacon F."/>
            <person name="Marmeisse R."/>
            <person name="Melayah D."/>
            <person name="Montanini B."/>
            <person name="Muratet M."/>
            <person name="Nehls U."/>
            <person name="Niculita-Hirzel H."/>
            <person name="Oudot-Le Secq M.P."/>
            <person name="Peter M."/>
            <person name="Quesneville H."/>
            <person name="Rajashekar B."/>
            <person name="Reich M."/>
            <person name="Rouhier N."/>
            <person name="Schmutz J."/>
            <person name="Yin T."/>
            <person name="Chalot M."/>
            <person name="Henrissat B."/>
            <person name="Kuees U."/>
            <person name="Lucas S."/>
            <person name="Van de Peer Y."/>
            <person name="Podila G.K."/>
            <person name="Polle A."/>
            <person name="Pukkila P.J."/>
            <person name="Richardson P.M."/>
            <person name="Rouze P."/>
            <person name="Sanders I.R."/>
            <person name="Stajich J.E."/>
            <person name="Tunlid A."/>
            <person name="Tuskan G."/>
            <person name="Grigoriev I.V."/>
        </authorList>
    </citation>
    <scope>NUCLEOTIDE SEQUENCE [LARGE SCALE GENOMIC DNA]</scope>
    <source>
        <strain evidence="2">S238N-H82 / ATCC MYA-4686</strain>
    </source>
</reference>
<protein>
    <submittedName>
        <fullName evidence="1">Predicted protein</fullName>
    </submittedName>
</protein>
<dbReference type="InParanoid" id="B0E4Z1"/>
<dbReference type="RefSeq" id="XP_001891259.1">
    <property type="nucleotide sequence ID" value="XM_001891224.1"/>
</dbReference>
<name>B0E4Z1_LACBS</name>
<dbReference type="Proteomes" id="UP000001194">
    <property type="component" value="Unassembled WGS sequence"/>
</dbReference>
<keyword evidence="2" id="KW-1185">Reference proteome</keyword>
<dbReference type="GeneID" id="6086915"/>
<organism evidence="2">
    <name type="scientific">Laccaria bicolor (strain S238N-H82 / ATCC MYA-4686)</name>
    <name type="common">Bicoloured deceiver</name>
    <name type="synonym">Laccaria laccata var. bicolor</name>
    <dbReference type="NCBI Taxonomy" id="486041"/>
    <lineage>
        <taxon>Eukaryota</taxon>
        <taxon>Fungi</taxon>
        <taxon>Dikarya</taxon>
        <taxon>Basidiomycota</taxon>
        <taxon>Agaricomycotina</taxon>
        <taxon>Agaricomycetes</taxon>
        <taxon>Agaricomycetidae</taxon>
        <taxon>Agaricales</taxon>
        <taxon>Agaricineae</taxon>
        <taxon>Hydnangiaceae</taxon>
        <taxon>Laccaria</taxon>
    </lineage>
</organism>
<proteinExistence type="predicted"/>
<evidence type="ECO:0000313" key="2">
    <source>
        <dbReference type="Proteomes" id="UP000001194"/>
    </source>
</evidence>
<dbReference type="HOGENOM" id="CLU_2270127_0_0_1"/>
<feature type="non-terminal residue" evidence="1">
    <location>
        <position position="1"/>
    </location>
</feature>
<gene>
    <name evidence="1" type="ORF">LACBIDRAFT_336281</name>
</gene>
<evidence type="ECO:0000313" key="1">
    <source>
        <dbReference type="EMBL" id="EDQ98090.1"/>
    </source>
</evidence>
<accession>B0E4Z1</accession>
<sequence>VRDDSAFWLTSSTVGGWAQVWGDSASGFITKPPLCNVAILTPGHIFDTYEGGAQKPYSKWGEYQRPLQCHRPFRLGAFKFLKYKAHKDIQAPNREAEKGQKRG</sequence>
<dbReference type="AlphaFoldDB" id="B0E4Z1"/>
<dbReference type="EMBL" id="DS547564">
    <property type="protein sequence ID" value="EDQ98090.1"/>
    <property type="molecule type" value="Genomic_DNA"/>
</dbReference>